<feature type="transmembrane region" description="Helical" evidence="14">
    <location>
        <begin position="121"/>
        <end position="142"/>
    </location>
</feature>
<feature type="transmembrane region" description="Helical" evidence="14">
    <location>
        <begin position="361"/>
        <end position="384"/>
    </location>
</feature>
<evidence type="ECO:0000256" key="2">
    <source>
        <dbReference type="ARBA" id="ARBA00004922"/>
    </source>
</evidence>
<comment type="subcellular location">
    <subcellularLocation>
        <location evidence="1">Endoplasmic reticulum membrane</location>
        <topology evidence="1">Multi-pass membrane protein</topology>
    </subcellularLocation>
</comment>
<dbReference type="Proteomes" id="UP001497512">
    <property type="component" value="Chromosome 9"/>
</dbReference>
<comment type="function">
    <text evidence="12">Dol-P-Glc:Glc(2)Man(9)GlcNAc(2)-PP-Dol alpha-1,2-glucosyltransferase that operates in the biosynthetic pathway of dolichol-linked oligosaccharides, the glycan precursors employed in protein asparagine (N)-glycosylation. The assembly of dolichol-linked oligosaccharides begins on the cytosolic side of the endoplasmic reticulum membrane and finishes in its lumen. The sequential addition of sugars to dolichol pyrophosphate produces dolichol-linked oligosaccharides containing fourteen sugars, including two GlcNAcs, nine mannoses and three glucoses. Once assembled, the oligosaccharide is transferred from the lipid to nascent proteins by oligosaccharyltransferases. In the lumen of the endoplasmic reticulum, adds the third and last glucose residue from dolichyl phosphate glucose (Dol-P-Glc) onto the lipid-linked oligosaccharide intermediate Glc(2)Man(9)GlcNAc(2)-PP-Dol to produce Glc(3)Man(9)GlcNAc(2)-PP-Dol.</text>
</comment>
<evidence type="ECO:0000256" key="11">
    <source>
        <dbReference type="ARBA" id="ARBA00023136"/>
    </source>
</evidence>
<dbReference type="EC" id="2.4.1.256" evidence="4 14"/>
<dbReference type="PANTHER" id="PTHR12989">
    <property type="entry name" value="ALPHA-1,2-GLUCOSYLTRANSFERASE ALG10"/>
    <property type="match status" value="1"/>
</dbReference>
<proteinExistence type="inferred from homology"/>
<comment type="similarity">
    <text evidence="3 14">Belongs to the ALG10 glucosyltransferase family.</text>
</comment>
<gene>
    <name evidence="15" type="ORF">CSSPTR1EN2_LOCUS23439</name>
</gene>
<keyword evidence="6 14" id="KW-0328">Glycosyltransferase</keyword>
<accession>A0ABP0V3L9</accession>
<protein>
    <recommendedName>
        <fullName evidence="5 14">Dol-P-Glc:Glc(2)Man(9)GlcNAc(2)-PP-Dol alpha-1,2-glucosyltransferase</fullName>
        <ecNumber evidence="4 14">2.4.1.256</ecNumber>
    </recommendedName>
</protein>
<dbReference type="Pfam" id="PF04922">
    <property type="entry name" value="DIE2_ALG10"/>
    <property type="match status" value="1"/>
</dbReference>
<feature type="transmembrane region" description="Helical" evidence="14">
    <location>
        <begin position="476"/>
        <end position="496"/>
    </location>
</feature>
<evidence type="ECO:0000256" key="5">
    <source>
        <dbReference type="ARBA" id="ARBA00018512"/>
    </source>
</evidence>
<evidence type="ECO:0000256" key="4">
    <source>
        <dbReference type="ARBA" id="ARBA00011967"/>
    </source>
</evidence>
<comment type="pathway">
    <text evidence="2">Protein modification; protein glycosylation.</text>
</comment>
<reference evidence="15" key="1">
    <citation type="submission" date="2024-02" db="EMBL/GenBank/DDBJ databases">
        <authorList>
            <consortium name="ELIXIR-Norway"/>
            <consortium name="Elixir Norway"/>
        </authorList>
    </citation>
    <scope>NUCLEOTIDE SEQUENCE</scope>
</reference>
<organism evidence="15 16">
    <name type="scientific">Sphagnum troendelagicum</name>
    <dbReference type="NCBI Taxonomy" id="128251"/>
    <lineage>
        <taxon>Eukaryota</taxon>
        <taxon>Viridiplantae</taxon>
        <taxon>Streptophyta</taxon>
        <taxon>Embryophyta</taxon>
        <taxon>Bryophyta</taxon>
        <taxon>Sphagnophytina</taxon>
        <taxon>Sphagnopsida</taxon>
        <taxon>Sphagnales</taxon>
        <taxon>Sphagnaceae</taxon>
        <taxon>Sphagnum</taxon>
    </lineage>
</organism>
<evidence type="ECO:0000256" key="10">
    <source>
        <dbReference type="ARBA" id="ARBA00022989"/>
    </source>
</evidence>
<dbReference type="InterPro" id="IPR016900">
    <property type="entry name" value="Alg10"/>
</dbReference>
<comment type="caution">
    <text evidence="14">Lacks conserved residue(s) required for the propagation of feature annotation.</text>
</comment>
<evidence type="ECO:0000256" key="12">
    <source>
        <dbReference type="ARBA" id="ARBA00044727"/>
    </source>
</evidence>
<keyword evidence="16" id="KW-1185">Reference proteome</keyword>
<feature type="transmembrane region" description="Helical" evidence="14">
    <location>
        <begin position="181"/>
        <end position="200"/>
    </location>
</feature>
<feature type="transmembrane region" description="Helical" evidence="14">
    <location>
        <begin position="154"/>
        <end position="176"/>
    </location>
</feature>
<evidence type="ECO:0000256" key="3">
    <source>
        <dbReference type="ARBA" id="ARBA00010600"/>
    </source>
</evidence>
<dbReference type="EMBL" id="OZ019901">
    <property type="protein sequence ID" value="CAK9237039.1"/>
    <property type="molecule type" value="Genomic_DNA"/>
</dbReference>
<keyword evidence="11 14" id="KW-0472">Membrane</keyword>
<evidence type="ECO:0000256" key="13">
    <source>
        <dbReference type="ARBA" id="ARBA00048064"/>
    </source>
</evidence>
<dbReference type="PANTHER" id="PTHR12989:SF10">
    <property type="entry name" value="DOL-P-GLC:GLC(2)MAN(9)GLCNAC(2)-PP-DOL ALPHA-1,2-GLUCOSYLTRANSFERASE-RELATED"/>
    <property type="match status" value="1"/>
</dbReference>
<evidence type="ECO:0000256" key="14">
    <source>
        <dbReference type="PIRNR" id="PIRNR028810"/>
    </source>
</evidence>
<feature type="transmembrane region" description="Helical" evidence="14">
    <location>
        <begin position="56"/>
        <end position="76"/>
    </location>
</feature>
<keyword evidence="8 14" id="KW-0812">Transmembrane</keyword>
<evidence type="ECO:0000313" key="15">
    <source>
        <dbReference type="EMBL" id="CAK9237039.1"/>
    </source>
</evidence>
<keyword evidence="9" id="KW-0256">Endoplasmic reticulum</keyword>
<feature type="transmembrane region" description="Helical" evidence="14">
    <location>
        <begin position="322"/>
        <end position="341"/>
    </location>
</feature>
<evidence type="ECO:0000256" key="1">
    <source>
        <dbReference type="ARBA" id="ARBA00004477"/>
    </source>
</evidence>
<keyword evidence="10 14" id="KW-1133">Transmembrane helix</keyword>
<sequence>MAIAIVMAASMVPVSLLVNSIVPHPYMDEIFHIPQAQEYCQGNFRKWDPMITTFPGLYFVSLAYTGVFLLGAKILGLSSSLLDLCTPAFLRSINVVLSLFCYLLFVRIMRYLEPDKSLKRIFGKATLLAFYPLHWFFAFLYYTDVGSTTAVMAMHLACLQQAHWISALLGAVAILFRQTNVIWVIFVTCTGLLEFLQGPIRVKPRETEELKANASSDKSLFGFSMENKGGSQDMKLRRRMRSSVLADENLEMFPCNPPVVDNAPGIRSEIWSLAKQAWLRRWEIFKSFGPLICIIILFFLFVCYNGSIVVGAKDAHKVSPHFAQLLYFGLISAAAMAPVHFQPSNFGIPIQEFLRPQFWVLGGIGSGAAFVFVHYFSLAHPYLLADNRHYTFYLWKDVIQRNQSAKYCLIPLYVYSWWSILHSLGRTQGRLWILVFCLGIMGVLVPAPLLEFRYFTIPFFLIALHTKIPEEIELRTSFCMTILYLVLNAFTMYLFLFRPFHWANDPGGIQRFMW</sequence>
<name>A0ABP0V3L9_9BRYO</name>
<evidence type="ECO:0000256" key="9">
    <source>
        <dbReference type="ARBA" id="ARBA00022824"/>
    </source>
</evidence>
<evidence type="ECO:0000256" key="6">
    <source>
        <dbReference type="ARBA" id="ARBA00022676"/>
    </source>
</evidence>
<evidence type="ECO:0000256" key="7">
    <source>
        <dbReference type="ARBA" id="ARBA00022679"/>
    </source>
</evidence>
<evidence type="ECO:0000313" key="16">
    <source>
        <dbReference type="Proteomes" id="UP001497512"/>
    </source>
</evidence>
<feature type="transmembrane region" description="Helical" evidence="14">
    <location>
        <begin position="88"/>
        <end position="109"/>
    </location>
</feature>
<feature type="transmembrane region" description="Helical" evidence="14">
    <location>
        <begin position="288"/>
        <end position="310"/>
    </location>
</feature>
<keyword evidence="7" id="KW-0808">Transferase</keyword>
<comment type="catalytic activity">
    <reaction evidence="13">
        <text>an alpha-D-Glc-(1-&gt;3)-alpha-D-Glc-(1-&gt;3)-alpha-D-Man-(1-&gt;2)-alpha-D-Man-(1-&gt;2)-alpha-D-Man-(1-&gt;3)-[alpha-D-Man-(1-&gt;2)-alpha-D-Man-(1-&gt;3)-[alpha-D-Man-(1-&gt;2)-alpha-D-Man-(1-&gt;6)]-alpha-D-Man-(1-&gt;6)]-beta-D-Man-(1-&gt;4)-beta-D-GlcNAc-(1-&gt;4)-alpha-D-GlcNAc-diphospho-di-trans,poly-cis-dolichol + a di-trans,poly-cis-dolichyl beta-D-glucosyl phosphate = a alpha-D-Glc-(1-&gt;2)-alpha-D-Glc-(1-&gt;3)-alpha-D-Glc-(1-&gt;3)-alpha-D-Man-(1-&gt;2)-alpha-D-Man-(1-&gt;2)-alpha-D-Man-(1-&gt;3)-[alpha-D-Man-(1-&gt;2)-alpha-D-Man-(1-&gt;3)-[alpha-D-Man-(1-&gt;2)-alpha-D-Man-(1-&gt;6)]-alpha-D-Man-(1-&gt;6)]-beta-D-Man-(1-&gt;4)-beta-D-GlcNAc-(1-&gt;4)-alpha-D-GlcNAc-diphospho-di-trans,poly-cis-dolichol + a di-trans,poly-cis-dolichyl phosphate + H(+)</text>
        <dbReference type="Rhea" id="RHEA:29543"/>
        <dbReference type="Rhea" id="RHEA-COMP:19498"/>
        <dbReference type="Rhea" id="RHEA-COMP:19502"/>
        <dbReference type="Rhea" id="RHEA-COMP:19512"/>
        <dbReference type="Rhea" id="RHEA-COMP:19522"/>
        <dbReference type="ChEBI" id="CHEBI:15378"/>
        <dbReference type="ChEBI" id="CHEBI:57525"/>
        <dbReference type="ChEBI" id="CHEBI:57683"/>
        <dbReference type="ChEBI" id="CHEBI:132522"/>
        <dbReference type="ChEBI" id="CHEBI:132523"/>
        <dbReference type="EC" id="2.4.1.256"/>
    </reaction>
    <physiologicalReaction direction="left-to-right" evidence="13">
        <dbReference type="Rhea" id="RHEA:29544"/>
    </physiologicalReaction>
</comment>
<evidence type="ECO:0000256" key="8">
    <source>
        <dbReference type="ARBA" id="ARBA00022692"/>
    </source>
</evidence>
<dbReference type="PIRSF" id="PIRSF028810">
    <property type="entry name" value="Alpha1_2_glucosyltferase_Alg10"/>
    <property type="match status" value="1"/>
</dbReference>
<feature type="transmembrane region" description="Helical" evidence="14">
    <location>
        <begin position="431"/>
        <end position="464"/>
    </location>
</feature>